<dbReference type="Pfam" id="PF13432">
    <property type="entry name" value="TPR_16"/>
    <property type="match status" value="1"/>
</dbReference>
<dbReference type="Proteomes" id="UP000267268">
    <property type="component" value="Chromosome 1"/>
</dbReference>
<keyword evidence="1" id="KW-0802">TPR repeat</keyword>
<dbReference type="Pfam" id="PF13174">
    <property type="entry name" value="TPR_6"/>
    <property type="match status" value="1"/>
</dbReference>
<keyword evidence="2" id="KW-0812">Transmembrane</keyword>
<dbReference type="Gene3D" id="1.25.40.10">
    <property type="entry name" value="Tetratricopeptide repeat domain"/>
    <property type="match status" value="2"/>
</dbReference>
<dbReference type="SMART" id="SM00028">
    <property type="entry name" value="TPR"/>
    <property type="match status" value="3"/>
</dbReference>
<feature type="transmembrane region" description="Helical" evidence="2">
    <location>
        <begin position="47"/>
        <end position="65"/>
    </location>
</feature>
<dbReference type="OrthoDB" id="9808622at2"/>
<dbReference type="PROSITE" id="PS50005">
    <property type="entry name" value="TPR"/>
    <property type="match status" value="1"/>
</dbReference>
<protein>
    <submittedName>
        <fullName evidence="3">Tetratricopeptide repeat protein</fullName>
    </submittedName>
</protein>
<dbReference type="InterPro" id="IPR011990">
    <property type="entry name" value="TPR-like_helical_dom_sf"/>
</dbReference>
<dbReference type="AlphaFoldDB" id="A0A3Q9FPN6"/>
<dbReference type="EMBL" id="CP034562">
    <property type="protein sequence ID" value="AZQ64287.1"/>
    <property type="molecule type" value="Genomic_DNA"/>
</dbReference>
<dbReference type="InterPro" id="IPR019734">
    <property type="entry name" value="TPR_rpt"/>
</dbReference>
<evidence type="ECO:0000313" key="4">
    <source>
        <dbReference type="Proteomes" id="UP000267268"/>
    </source>
</evidence>
<sequence length="241" mass="26366">MKDKKHDTAKKGNTGEEHSEFEVFESAEVLQDRLEDSQDFFDKNKNAILIAVGIVVAAVAGYFLYGVNLEKQNAEAQAELAPAVFYFEKDSLGKALNGDGNLTGGFLEIADEYSGTKAANLATYYAGVSYMKMGEYAKAITHLDAFSAKDELVQARAYALVGDANVELEKYPAAISAYKEAIAYKQNKEFTPSYMMKLAFTYEAAGDNAKALDTYNDLLGKYPKVQEANDAKKYAAILAAK</sequence>
<proteinExistence type="predicted"/>
<dbReference type="SUPFAM" id="SSF48452">
    <property type="entry name" value="TPR-like"/>
    <property type="match status" value="1"/>
</dbReference>
<feature type="repeat" description="TPR" evidence="1">
    <location>
        <begin position="155"/>
        <end position="188"/>
    </location>
</feature>
<name>A0A3Q9FPN6_9BACT</name>
<keyword evidence="4" id="KW-1185">Reference proteome</keyword>
<evidence type="ECO:0000313" key="3">
    <source>
        <dbReference type="EMBL" id="AZQ64287.1"/>
    </source>
</evidence>
<accession>A0A3Q9FPN6</accession>
<evidence type="ECO:0000256" key="2">
    <source>
        <dbReference type="SAM" id="Phobius"/>
    </source>
</evidence>
<dbReference type="KEGG" id="fll:EI427_19340"/>
<organism evidence="3 4">
    <name type="scientific">Flammeovirga pectinis</name>
    <dbReference type="NCBI Taxonomy" id="2494373"/>
    <lineage>
        <taxon>Bacteria</taxon>
        <taxon>Pseudomonadati</taxon>
        <taxon>Bacteroidota</taxon>
        <taxon>Cytophagia</taxon>
        <taxon>Cytophagales</taxon>
        <taxon>Flammeovirgaceae</taxon>
        <taxon>Flammeovirga</taxon>
    </lineage>
</organism>
<dbReference type="RefSeq" id="WP_126617825.1">
    <property type="nucleotide sequence ID" value="NZ_CP034562.1"/>
</dbReference>
<gene>
    <name evidence="3" type="ORF">EI427_19340</name>
</gene>
<keyword evidence="2" id="KW-1133">Transmembrane helix</keyword>
<evidence type="ECO:0000256" key="1">
    <source>
        <dbReference type="PROSITE-ProRule" id="PRU00339"/>
    </source>
</evidence>
<keyword evidence="2" id="KW-0472">Membrane</keyword>
<reference evidence="3 4" key="1">
    <citation type="submission" date="2018-12" db="EMBL/GenBank/DDBJ databases">
        <title>Flammeovirga pectinis sp. nov., isolated from the gut of the Korean scallop, Patinopecten yessoensis.</title>
        <authorList>
            <person name="Bae J.-W."/>
            <person name="Jeong Y.-S."/>
            <person name="Kang W."/>
        </authorList>
    </citation>
    <scope>NUCLEOTIDE SEQUENCE [LARGE SCALE GENOMIC DNA]</scope>
    <source>
        <strain evidence="3 4">L12M1</strain>
    </source>
</reference>